<sequence length="450" mass="49956">MFHAIPYAEEFAVKKRALDVALKGYSDVKQPKRASSSFISIRTPSFKLNAKSSSQLIIKTMDEQRHILEGLDESIHTEVMLVNSILVDHTDGSSTADDNIPNNLKSEVLDAMRSIKGYQKEYVRVLRVMEGIKVVEVAMQDGFLDPRKVAKCLNEILKVTWKSRAHSQSQQVMASDSKLLHQLQQEEFFPYLNSRHPGQVFFRSEKPKRRDEELHLVRMKGASAGNGGPCSTDSSSMPALSSICSESVVSASVYGDSQYSCYAPSEVSSSAPNSPRAENSWSNRNKLIPADFVKNQQQTPVSIPDFDSRDTLIPSLALRHPETTILDFLSPTLEMIVPKERPSRWGSCSGSSSDTNMSKPLHKSEPPGLMTTKVDATPSYLRDCLPTRPPSFAKRATNDSFSYLEEKSNDSSSLIGMDEMFCSLDSVPSIPARRGSGDSRCIKEEILDDC</sequence>
<feature type="region of interest" description="Disordered" evidence="1">
    <location>
        <begin position="341"/>
        <end position="372"/>
    </location>
</feature>
<evidence type="ECO:0000313" key="3">
    <source>
        <dbReference type="Proteomes" id="UP001295423"/>
    </source>
</evidence>
<evidence type="ECO:0000256" key="1">
    <source>
        <dbReference type="SAM" id="MobiDB-lite"/>
    </source>
</evidence>
<evidence type="ECO:0000313" key="2">
    <source>
        <dbReference type="EMBL" id="CAJ1933364.1"/>
    </source>
</evidence>
<accession>A0AAD2CHV3</accession>
<feature type="compositionally biased region" description="Low complexity" evidence="1">
    <location>
        <begin position="344"/>
        <end position="358"/>
    </location>
</feature>
<dbReference type="Proteomes" id="UP001295423">
    <property type="component" value="Unassembled WGS sequence"/>
</dbReference>
<name>A0AAD2CHV3_9STRA</name>
<reference evidence="2" key="1">
    <citation type="submission" date="2023-08" db="EMBL/GenBank/DDBJ databases">
        <authorList>
            <person name="Audoor S."/>
            <person name="Bilcke G."/>
        </authorList>
    </citation>
    <scope>NUCLEOTIDE SEQUENCE</scope>
</reference>
<comment type="caution">
    <text evidence="2">The sequence shown here is derived from an EMBL/GenBank/DDBJ whole genome shotgun (WGS) entry which is preliminary data.</text>
</comment>
<organism evidence="2 3">
    <name type="scientific">Cylindrotheca closterium</name>
    <dbReference type="NCBI Taxonomy" id="2856"/>
    <lineage>
        <taxon>Eukaryota</taxon>
        <taxon>Sar</taxon>
        <taxon>Stramenopiles</taxon>
        <taxon>Ochrophyta</taxon>
        <taxon>Bacillariophyta</taxon>
        <taxon>Bacillariophyceae</taxon>
        <taxon>Bacillariophycidae</taxon>
        <taxon>Bacillariales</taxon>
        <taxon>Bacillariaceae</taxon>
        <taxon>Cylindrotheca</taxon>
    </lineage>
</organism>
<protein>
    <submittedName>
        <fullName evidence="2">Uncharacterized protein</fullName>
    </submittedName>
</protein>
<dbReference type="AlphaFoldDB" id="A0AAD2CHV3"/>
<keyword evidence="3" id="KW-1185">Reference proteome</keyword>
<dbReference type="EMBL" id="CAKOGP040000269">
    <property type="protein sequence ID" value="CAJ1933364.1"/>
    <property type="molecule type" value="Genomic_DNA"/>
</dbReference>
<gene>
    <name evidence="2" type="ORF">CYCCA115_LOCUS3272</name>
</gene>
<proteinExistence type="predicted"/>